<keyword evidence="18" id="KW-1185">Reference proteome</keyword>
<feature type="domain" description="B5" evidence="16">
    <location>
        <begin position="372"/>
        <end position="449"/>
    </location>
</feature>
<dbReference type="InterPro" id="IPR020825">
    <property type="entry name" value="Phe-tRNA_synthase-like_B3/B4"/>
</dbReference>
<dbReference type="CDD" id="cd00769">
    <property type="entry name" value="PheRS_beta_core"/>
    <property type="match status" value="1"/>
</dbReference>
<comment type="caution">
    <text evidence="17">The sequence shown here is derived from an EMBL/GenBank/DDBJ whole genome shotgun (WGS) entry which is preliminary data.</text>
</comment>
<evidence type="ECO:0000256" key="3">
    <source>
        <dbReference type="ARBA" id="ARBA00007438"/>
    </source>
</evidence>
<evidence type="ECO:0000256" key="2">
    <source>
        <dbReference type="ARBA" id="ARBA00004496"/>
    </source>
</evidence>
<dbReference type="Pfam" id="PF18262">
    <property type="entry name" value="PhetRS_B1"/>
    <property type="match status" value="1"/>
</dbReference>
<reference evidence="17" key="1">
    <citation type="journal article" date="2021" name="Proc. Natl. Acad. Sci. U.S.A.">
        <title>Three genomes in the algal genus Volvox reveal the fate of a haploid sex-determining region after a transition to homothallism.</title>
        <authorList>
            <person name="Yamamoto K."/>
            <person name="Hamaji T."/>
            <person name="Kawai-Toyooka H."/>
            <person name="Matsuzaki R."/>
            <person name="Takahashi F."/>
            <person name="Nishimura Y."/>
            <person name="Kawachi M."/>
            <person name="Noguchi H."/>
            <person name="Minakuchi Y."/>
            <person name="Umen J.G."/>
            <person name="Toyoda A."/>
            <person name="Nozaki H."/>
        </authorList>
    </citation>
    <scope>NUCLEOTIDE SEQUENCE</scope>
    <source>
        <strain evidence="17">NIES-3786</strain>
    </source>
</reference>
<dbReference type="OrthoDB" id="1698572at2759"/>
<dbReference type="FunFam" id="3.50.40.10:FF:000002">
    <property type="entry name" value="phenylalanine--tRNA ligase beta subunit"/>
    <property type="match status" value="1"/>
</dbReference>
<dbReference type="Proteomes" id="UP000747110">
    <property type="component" value="Unassembled WGS sequence"/>
</dbReference>
<keyword evidence="13" id="KW-0030">Aminoacyl-tRNA synthetase</keyword>
<dbReference type="AlphaFoldDB" id="A0A8J4BXB4"/>
<dbReference type="PROSITE" id="PS51483">
    <property type="entry name" value="B5"/>
    <property type="match status" value="1"/>
</dbReference>
<evidence type="ECO:0000256" key="15">
    <source>
        <dbReference type="ARBA" id="ARBA00049255"/>
    </source>
</evidence>
<dbReference type="GO" id="GO:0004826">
    <property type="term" value="F:phenylalanine-tRNA ligase activity"/>
    <property type="evidence" value="ECO:0007669"/>
    <property type="project" value="UniProtKB-EC"/>
</dbReference>
<evidence type="ECO:0000256" key="4">
    <source>
        <dbReference type="ARBA" id="ARBA00011209"/>
    </source>
</evidence>
<evidence type="ECO:0000256" key="6">
    <source>
        <dbReference type="ARBA" id="ARBA00022490"/>
    </source>
</evidence>
<evidence type="ECO:0000313" key="18">
    <source>
        <dbReference type="Proteomes" id="UP000747110"/>
    </source>
</evidence>
<evidence type="ECO:0000259" key="16">
    <source>
        <dbReference type="PROSITE" id="PS51483"/>
    </source>
</evidence>
<evidence type="ECO:0000313" key="17">
    <source>
        <dbReference type="EMBL" id="GIL71036.1"/>
    </source>
</evidence>
<dbReference type="SMART" id="SM00874">
    <property type="entry name" value="B5"/>
    <property type="match status" value="1"/>
</dbReference>
<dbReference type="GO" id="GO:0003723">
    <property type="term" value="F:RNA binding"/>
    <property type="evidence" value="ECO:0007669"/>
    <property type="project" value="InterPro"/>
</dbReference>
<keyword evidence="10" id="KW-0067">ATP-binding</keyword>
<accession>A0A8J4BXB4</accession>
<keyword evidence="9" id="KW-0547">Nucleotide-binding</keyword>
<protein>
    <recommendedName>
        <fullName evidence="5">phenylalanine--tRNA ligase</fullName>
        <ecNumber evidence="5">6.1.1.20</ecNumber>
    </recommendedName>
    <alternativeName>
        <fullName evidence="14">Phenylalanyl-tRNA synthetase beta subunit</fullName>
    </alternativeName>
</protein>
<evidence type="ECO:0000256" key="5">
    <source>
        <dbReference type="ARBA" id="ARBA00012814"/>
    </source>
</evidence>
<evidence type="ECO:0000256" key="1">
    <source>
        <dbReference type="ARBA" id="ARBA00001946"/>
    </source>
</evidence>
<keyword evidence="6" id="KW-0963">Cytoplasm</keyword>
<dbReference type="GO" id="GO:0009328">
    <property type="term" value="C:phenylalanine-tRNA ligase complex"/>
    <property type="evidence" value="ECO:0007669"/>
    <property type="project" value="TreeGrafter"/>
</dbReference>
<dbReference type="SMART" id="SM00873">
    <property type="entry name" value="B3_4"/>
    <property type="match status" value="1"/>
</dbReference>
<dbReference type="InterPro" id="IPR005147">
    <property type="entry name" value="tRNA_synthase_B5-dom"/>
</dbReference>
<dbReference type="SUPFAM" id="SSF55681">
    <property type="entry name" value="Class II aaRS and biotin synthetases"/>
    <property type="match status" value="1"/>
</dbReference>
<dbReference type="InterPro" id="IPR041616">
    <property type="entry name" value="PheRS_beta_core"/>
</dbReference>
<dbReference type="Pfam" id="PF03483">
    <property type="entry name" value="B3_4"/>
    <property type="match status" value="1"/>
</dbReference>
<dbReference type="Pfam" id="PF17759">
    <property type="entry name" value="tRNA_synthFbeta"/>
    <property type="match status" value="1"/>
</dbReference>
<dbReference type="NCBIfam" id="TIGR00471">
    <property type="entry name" value="pheT_arch"/>
    <property type="match status" value="1"/>
</dbReference>
<evidence type="ECO:0000256" key="12">
    <source>
        <dbReference type="ARBA" id="ARBA00022917"/>
    </source>
</evidence>
<comment type="cofactor">
    <cofactor evidence="1">
        <name>Mg(2+)</name>
        <dbReference type="ChEBI" id="CHEBI:18420"/>
    </cofactor>
</comment>
<dbReference type="FunFam" id="3.30.930.10:FF:000059">
    <property type="entry name" value="phenylalanine--tRNA ligase beta subunit"/>
    <property type="match status" value="1"/>
</dbReference>
<comment type="subcellular location">
    <subcellularLocation>
        <location evidence="2">Cytoplasm</location>
    </subcellularLocation>
</comment>
<dbReference type="Gene3D" id="3.30.930.10">
    <property type="entry name" value="Bira Bifunctional Protein, Domain 2"/>
    <property type="match status" value="1"/>
</dbReference>
<proteinExistence type="inferred from homology"/>
<dbReference type="InterPro" id="IPR045864">
    <property type="entry name" value="aa-tRNA-synth_II/BPL/LPL"/>
</dbReference>
<dbReference type="GO" id="GO:0006432">
    <property type="term" value="P:phenylalanyl-tRNA aminoacylation"/>
    <property type="evidence" value="ECO:0007669"/>
    <property type="project" value="InterPro"/>
</dbReference>
<dbReference type="InterPro" id="IPR040659">
    <property type="entry name" value="PhetRS_B1"/>
</dbReference>
<comment type="catalytic activity">
    <reaction evidence="15">
        <text>tRNA(Phe) + L-phenylalanine + ATP = L-phenylalanyl-tRNA(Phe) + AMP + diphosphate + H(+)</text>
        <dbReference type="Rhea" id="RHEA:19413"/>
        <dbReference type="Rhea" id="RHEA-COMP:9668"/>
        <dbReference type="Rhea" id="RHEA-COMP:9699"/>
        <dbReference type="ChEBI" id="CHEBI:15378"/>
        <dbReference type="ChEBI" id="CHEBI:30616"/>
        <dbReference type="ChEBI" id="CHEBI:33019"/>
        <dbReference type="ChEBI" id="CHEBI:58095"/>
        <dbReference type="ChEBI" id="CHEBI:78442"/>
        <dbReference type="ChEBI" id="CHEBI:78531"/>
        <dbReference type="ChEBI" id="CHEBI:456215"/>
        <dbReference type="EC" id="6.1.1.20"/>
    </reaction>
</comment>
<dbReference type="PANTHER" id="PTHR10947:SF0">
    <property type="entry name" value="PHENYLALANINE--TRNA LIGASE BETA SUBUNIT"/>
    <property type="match status" value="1"/>
</dbReference>
<keyword evidence="7" id="KW-0436">Ligase</keyword>
<dbReference type="Gene3D" id="3.30.56.10">
    <property type="match status" value="2"/>
</dbReference>
<evidence type="ECO:0000256" key="13">
    <source>
        <dbReference type="ARBA" id="ARBA00023146"/>
    </source>
</evidence>
<keyword evidence="11" id="KW-0460">Magnesium</keyword>
<evidence type="ECO:0000256" key="14">
    <source>
        <dbReference type="ARBA" id="ARBA00033189"/>
    </source>
</evidence>
<dbReference type="GO" id="GO:0000287">
    <property type="term" value="F:magnesium ion binding"/>
    <property type="evidence" value="ECO:0007669"/>
    <property type="project" value="InterPro"/>
</dbReference>
<name>A0A8J4BXB4_9CHLO</name>
<sequence length="679" mass="75146">TNLMSMTLRLLSSFVRYSLRHLTQGVVPSKLGRLSAGPAYQFRTNLCRSLFISPALQMPTVGVNRDKLFEKLGKVYTDEEFDQLCFEYGIELDDVTSEKEMLRKELASTVAKGGDSKLTAEAAAASEEVIYKIDIPANRYDMLCVEGIARALNIFRGTQSSPQYRLADMTGKQPLQMVVKPETALVRPFVVCAVLRGVKFDPARYNSFIDLQDKLHQNLCRQRTLVAIGTHDLSTIQGPFTYEALPPEEIKFVPLKQTREFNAKELMQFYLENDQKLKKFVPIIHSSVVYPVLYDANRVVLSLPPIINGAHSAIALNTQDVFIECTATDLTKAKVVLNTVVTMFAEYASTPFEVEPVEVVDALGNRTLYPDLSYRSLTLTTDYVNSLLGLQLPGEEIVKLLTKMQVAAELGPDGKELLVQVPPTRSDILHACDVAEDVAIAHGYNNIPKRIPPTTTQGRELPLNQLTELLRAEIAMSGFTEVLTWALVSHAENFELMRRPDDGNTAVEIGNPATADFEVCRTSLLSSALKTLAANKDNALPIKLFEVSDAIVLDSSRSVGARNERRLVAVYCAKESGFEVIHGLLNRVMEVLGVPYKEDPTAAGSPVTYHWSPSSDPAMFPGRQAAIFSGDTQVGVFGIVHPEVLTAFEVPYPVSALELNLEPFVFNQFYESLLEPLSS</sequence>
<gene>
    <name evidence="17" type="ORF">Vretifemale_1674</name>
</gene>
<evidence type="ECO:0000256" key="9">
    <source>
        <dbReference type="ARBA" id="ARBA00022741"/>
    </source>
</evidence>
<comment type="similarity">
    <text evidence="3">Belongs to the phenylalanyl-tRNA synthetase beta subunit family. Type 2 subfamily.</text>
</comment>
<organism evidence="17 18">
    <name type="scientific">Volvox reticuliferus</name>
    <dbReference type="NCBI Taxonomy" id="1737510"/>
    <lineage>
        <taxon>Eukaryota</taxon>
        <taxon>Viridiplantae</taxon>
        <taxon>Chlorophyta</taxon>
        <taxon>core chlorophytes</taxon>
        <taxon>Chlorophyceae</taxon>
        <taxon>CS clade</taxon>
        <taxon>Chlamydomonadales</taxon>
        <taxon>Volvocaceae</taxon>
        <taxon>Volvox</taxon>
    </lineage>
</organism>
<dbReference type="InterPro" id="IPR004531">
    <property type="entry name" value="Phe-tRNA-synth_IIc_bsu_arc_euk"/>
</dbReference>
<dbReference type="PANTHER" id="PTHR10947">
    <property type="entry name" value="PHENYLALANYL-TRNA SYNTHETASE BETA CHAIN AND LEUCINE-RICH REPEAT-CONTAINING PROTEIN 47"/>
    <property type="match status" value="1"/>
</dbReference>
<evidence type="ECO:0000256" key="10">
    <source>
        <dbReference type="ARBA" id="ARBA00022840"/>
    </source>
</evidence>
<dbReference type="GO" id="GO:0005524">
    <property type="term" value="F:ATP binding"/>
    <property type="evidence" value="ECO:0007669"/>
    <property type="project" value="UniProtKB-KW"/>
</dbReference>
<dbReference type="EMBL" id="BNCP01000002">
    <property type="protein sequence ID" value="GIL71036.1"/>
    <property type="molecule type" value="Genomic_DNA"/>
</dbReference>
<dbReference type="InterPro" id="IPR005146">
    <property type="entry name" value="B3/B4_tRNA-bd"/>
</dbReference>
<dbReference type="InterPro" id="IPR009061">
    <property type="entry name" value="DNA-bd_dom_put_sf"/>
</dbReference>
<dbReference type="InterPro" id="IPR045060">
    <property type="entry name" value="Phe-tRNA-ligase_IIc_bsu"/>
</dbReference>
<dbReference type="Gene3D" id="3.50.40.10">
    <property type="entry name" value="Phenylalanyl-trna Synthetase, Chain B, domain 3"/>
    <property type="match status" value="1"/>
</dbReference>
<feature type="non-terminal residue" evidence="17">
    <location>
        <position position="679"/>
    </location>
</feature>
<dbReference type="Pfam" id="PF03484">
    <property type="entry name" value="B5"/>
    <property type="match status" value="1"/>
</dbReference>
<evidence type="ECO:0000256" key="11">
    <source>
        <dbReference type="ARBA" id="ARBA00022842"/>
    </source>
</evidence>
<evidence type="ECO:0000256" key="8">
    <source>
        <dbReference type="ARBA" id="ARBA00022723"/>
    </source>
</evidence>
<comment type="subunit">
    <text evidence="4">Tetramer of two alpha and two beta subunits.</text>
</comment>
<dbReference type="EC" id="6.1.1.20" evidence="5"/>
<keyword evidence="12" id="KW-0648">Protein biosynthesis</keyword>
<dbReference type="FunFam" id="3.30.56.10:FF:000008">
    <property type="entry name" value="Phenylalanyl-tRNA synthetase subunit beta"/>
    <property type="match status" value="1"/>
</dbReference>
<keyword evidence="8" id="KW-0479">Metal-binding</keyword>
<evidence type="ECO:0000256" key="7">
    <source>
        <dbReference type="ARBA" id="ARBA00022598"/>
    </source>
</evidence>
<dbReference type="SUPFAM" id="SSF46955">
    <property type="entry name" value="Putative DNA-binding domain"/>
    <property type="match status" value="2"/>
</dbReference>